<evidence type="ECO:0000256" key="1">
    <source>
        <dbReference type="ARBA" id="ARBA00004141"/>
    </source>
</evidence>
<evidence type="ECO:0000256" key="2">
    <source>
        <dbReference type="ARBA" id="ARBA00022692"/>
    </source>
</evidence>
<accession>A0A315VAT8</accession>
<keyword evidence="3 5" id="KW-1133">Transmembrane helix</keyword>
<dbReference type="Proteomes" id="UP000250572">
    <property type="component" value="Unassembled WGS sequence"/>
</dbReference>
<feature type="transmembrane region" description="Helical" evidence="5">
    <location>
        <begin position="240"/>
        <end position="265"/>
    </location>
</feature>
<dbReference type="AlphaFoldDB" id="A0A315VAT8"/>
<protein>
    <recommendedName>
        <fullName evidence="8">Phosphoinositide-interacting protein</fullName>
    </recommendedName>
</protein>
<dbReference type="GO" id="GO:1902936">
    <property type="term" value="F:phosphatidylinositol bisphosphate binding"/>
    <property type="evidence" value="ECO:0007669"/>
    <property type="project" value="TreeGrafter"/>
</dbReference>
<evidence type="ECO:0008006" key="8">
    <source>
        <dbReference type="Google" id="ProtNLM"/>
    </source>
</evidence>
<reference evidence="6 7" key="1">
    <citation type="journal article" date="2018" name="G3 (Bethesda)">
        <title>A High-Quality Reference Genome for the Invasive Mosquitofish Gambusia affinis Using a Chicago Library.</title>
        <authorList>
            <person name="Hoffberg S.L."/>
            <person name="Troendle N.J."/>
            <person name="Glenn T.C."/>
            <person name="Mahmud O."/>
            <person name="Louha S."/>
            <person name="Chalopin D."/>
            <person name="Bennetzen J.L."/>
            <person name="Mauricio R."/>
        </authorList>
    </citation>
    <scope>NUCLEOTIDE SEQUENCE [LARGE SCALE GENOMIC DNA]</scope>
    <source>
        <strain evidence="6">NE01/NJP1002.9</strain>
        <tissue evidence="6">Muscle</tissue>
    </source>
</reference>
<dbReference type="GO" id="GO:0044325">
    <property type="term" value="F:transmembrane transporter binding"/>
    <property type="evidence" value="ECO:0007669"/>
    <property type="project" value="TreeGrafter"/>
</dbReference>
<dbReference type="EMBL" id="NHOQ01002523">
    <property type="protein sequence ID" value="PWA16086.1"/>
    <property type="molecule type" value="Genomic_DNA"/>
</dbReference>
<comment type="caution">
    <text evidence="6">The sequence shown here is derived from an EMBL/GenBank/DDBJ whole genome shotgun (WGS) entry which is preliminary data.</text>
</comment>
<keyword evidence="4 5" id="KW-0472">Membrane</keyword>
<proteinExistence type="predicted"/>
<organism evidence="6 7">
    <name type="scientific">Gambusia affinis</name>
    <name type="common">Western mosquitofish</name>
    <name type="synonym">Heterandria affinis</name>
    <dbReference type="NCBI Taxonomy" id="33528"/>
    <lineage>
        <taxon>Eukaryota</taxon>
        <taxon>Metazoa</taxon>
        <taxon>Chordata</taxon>
        <taxon>Craniata</taxon>
        <taxon>Vertebrata</taxon>
        <taxon>Euteleostomi</taxon>
        <taxon>Actinopterygii</taxon>
        <taxon>Neopterygii</taxon>
        <taxon>Teleostei</taxon>
        <taxon>Neoteleostei</taxon>
        <taxon>Acanthomorphata</taxon>
        <taxon>Ovalentaria</taxon>
        <taxon>Atherinomorphae</taxon>
        <taxon>Cyprinodontiformes</taxon>
        <taxon>Poeciliidae</taxon>
        <taxon>Poeciliinae</taxon>
        <taxon>Gambusia</taxon>
    </lineage>
</organism>
<evidence type="ECO:0000313" key="7">
    <source>
        <dbReference type="Proteomes" id="UP000250572"/>
    </source>
</evidence>
<evidence type="ECO:0000256" key="3">
    <source>
        <dbReference type="ARBA" id="ARBA00022989"/>
    </source>
</evidence>
<dbReference type="STRING" id="33528.ENSGAFP00000007972"/>
<dbReference type="Pfam" id="PF15099">
    <property type="entry name" value="PIRT"/>
    <property type="match status" value="1"/>
</dbReference>
<evidence type="ECO:0000256" key="5">
    <source>
        <dbReference type="SAM" id="Phobius"/>
    </source>
</evidence>
<sequence length="321" mass="35353">MKSIPPTGHRITEKLHVSAPRFSPEEVSRVAFPLKASRVSSDITPPPPCCFLPSYAPQQGRKQKITAVTWECWECWECWETELEHHNAAAGGDAAALRVSSEEVEKAEEVGRGLLSGNLWRCLLLVSLVRQWEEGFLSSSVDFCLFLLLLVTLTCKRFEPDLNGRDGMQLFGTEIDWKLQADPLQVMPGSPENIPLGECVLSQSQDRLTPPSHAASTVFSLSRSESLWTTEPPPKTCDVFWFPIHFMSTGGSFLACGIIISGLCFSGQCRPAAALLGPALLSIGLMVLVVGVVLIPITKENKKRSHMRRPLGSYKPPVLNL</sequence>
<comment type="subcellular location">
    <subcellularLocation>
        <location evidence="1">Membrane</location>
        <topology evidence="1">Multi-pass membrane protein</topology>
    </subcellularLocation>
</comment>
<keyword evidence="7" id="KW-1185">Reference proteome</keyword>
<keyword evidence="2 5" id="KW-0812">Transmembrane</keyword>
<gene>
    <name evidence="6" type="ORF">CCH79_00016528</name>
</gene>
<dbReference type="PANTHER" id="PTHR16100">
    <property type="entry name" value="PHOSPHOINOSITIDE-INTERACTING PROTEIN FAMILY MEMBER"/>
    <property type="match status" value="1"/>
</dbReference>
<dbReference type="InterPro" id="IPR028068">
    <property type="entry name" value="PIRT"/>
</dbReference>
<dbReference type="PANTHER" id="PTHR16100:SF4">
    <property type="entry name" value="PHOSPHOINOSITIDE-INTERACTING PROTEIN"/>
    <property type="match status" value="1"/>
</dbReference>
<dbReference type="GO" id="GO:0005886">
    <property type="term" value="C:plasma membrane"/>
    <property type="evidence" value="ECO:0007669"/>
    <property type="project" value="TreeGrafter"/>
</dbReference>
<evidence type="ECO:0000256" key="4">
    <source>
        <dbReference type="ARBA" id="ARBA00023136"/>
    </source>
</evidence>
<name>A0A315VAT8_GAMAF</name>
<feature type="transmembrane region" description="Helical" evidence="5">
    <location>
        <begin position="272"/>
        <end position="297"/>
    </location>
</feature>
<evidence type="ECO:0000313" key="6">
    <source>
        <dbReference type="EMBL" id="PWA16086.1"/>
    </source>
</evidence>